<evidence type="ECO:0000256" key="7">
    <source>
        <dbReference type="ARBA" id="ARBA00022723"/>
    </source>
</evidence>
<dbReference type="Pfam" id="PF02445">
    <property type="entry name" value="NadA"/>
    <property type="match status" value="1"/>
</dbReference>
<dbReference type="InterPro" id="IPR036094">
    <property type="entry name" value="NadA_sf"/>
</dbReference>
<dbReference type="GO" id="GO:0008987">
    <property type="term" value="F:quinolinate synthetase A activity"/>
    <property type="evidence" value="ECO:0007669"/>
    <property type="project" value="UniProtKB-UniRule"/>
</dbReference>
<keyword evidence="9" id="KW-0411">Iron-sulfur</keyword>
<dbReference type="UniPathway" id="UPA00253">
    <property type="reaction ID" value="UER00327"/>
</dbReference>
<evidence type="ECO:0000313" key="12">
    <source>
        <dbReference type="Proteomes" id="UP000282321"/>
    </source>
</evidence>
<keyword evidence="5" id="KW-0662">Pyridine nucleotide biosynthesis</keyword>
<comment type="caution">
    <text evidence="11">The sequence shown here is derived from an EMBL/GenBank/DDBJ whole genome shotgun (WGS) entry which is preliminary data.</text>
</comment>
<dbReference type="Proteomes" id="UP000282321">
    <property type="component" value="Unassembled WGS sequence"/>
</dbReference>
<dbReference type="AlphaFoldDB" id="A0A660S689"/>
<evidence type="ECO:0000256" key="9">
    <source>
        <dbReference type="ARBA" id="ARBA00023014"/>
    </source>
</evidence>
<name>A0A660S689_UNCT6</name>
<evidence type="ECO:0000256" key="2">
    <source>
        <dbReference type="ARBA" id="ARBA00005065"/>
    </source>
</evidence>
<comment type="pathway">
    <text evidence="2">Cofactor biosynthesis; NAD(+) biosynthesis; quinolinate from iminoaspartate: step 1/1.</text>
</comment>
<keyword evidence="6" id="KW-0808">Transferase</keyword>
<organism evidence="11 12">
    <name type="scientific">candidate division TA06 bacterium</name>
    <dbReference type="NCBI Taxonomy" id="2250710"/>
    <lineage>
        <taxon>Bacteria</taxon>
        <taxon>Bacteria division TA06</taxon>
    </lineage>
</organism>
<dbReference type="InterPro" id="IPR003473">
    <property type="entry name" value="NadA"/>
</dbReference>
<dbReference type="PANTHER" id="PTHR30573:SF0">
    <property type="entry name" value="QUINOLINATE SYNTHASE, CHLOROPLASTIC"/>
    <property type="match status" value="1"/>
</dbReference>
<dbReference type="Gene3D" id="3.40.50.10800">
    <property type="entry name" value="NadA-like"/>
    <property type="match status" value="3"/>
</dbReference>
<dbReference type="SUPFAM" id="SSF142754">
    <property type="entry name" value="NadA-like"/>
    <property type="match status" value="1"/>
</dbReference>
<reference evidence="11 12" key="1">
    <citation type="submission" date="2018-06" db="EMBL/GenBank/DDBJ databases">
        <title>Extensive metabolic versatility and redundancy in microbially diverse, dynamic hydrothermal sediments.</title>
        <authorList>
            <person name="Dombrowski N."/>
            <person name="Teske A."/>
            <person name="Baker B.J."/>
        </authorList>
    </citation>
    <scope>NUCLEOTIDE SEQUENCE [LARGE SCALE GENOMIC DNA]</scope>
    <source>
        <strain evidence="11">B35_G9</strain>
    </source>
</reference>
<evidence type="ECO:0000256" key="6">
    <source>
        <dbReference type="ARBA" id="ARBA00022679"/>
    </source>
</evidence>
<gene>
    <name evidence="11" type="ORF">DRP44_06610</name>
</gene>
<dbReference type="PANTHER" id="PTHR30573">
    <property type="entry name" value="QUINOLINATE SYNTHETASE A"/>
    <property type="match status" value="1"/>
</dbReference>
<evidence type="ECO:0000256" key="1">
    <source>
        <dbReference type="ARBA" id="ARBA00001966"/>
    </source>
</evidence>
<dbReference type="EC" id="2.5.1.72" evidence="3 10"/>
<keyword evidence="7" id="KW-0479">Metal-binding</keyword>
<evidence type="ECO:0000256" key="8">
    <source>
        <dbReference type="ARBA" id="ARBA00023004"/>
    </source>
</evidence>
<evidence type="ECO:0000256" key="5">
    <source>
        <dbReference type="ARBA" id="ARBA00022642"/>
    </source>
</evidence>
<dbReference type="GO" id="GO:0034628">
    <property type="term" value="P:'de novo' NAD+ biosynthetic process from L-aspartate"/>
    <property type="evidence" value="ECO:0007669"/>
    <property type="project" value="TreeGrafter"/>
</dbReference>
<keyword evidence="4" id="KW-0004">4Fe-4S</keyword>
<proteinExistence type="predicted"/>
<evidence type="ECO:0000256" key="3">
    <source>
        <dbReference type="ARBA" id="ARBA00012669"/>
    </source>
</evidence>
<comment type="cofactor">
    <cofactor evidence="1">
        <name>[4Fe-4S] cluster</name>
        <dbReference type="ChEBI" id="CHEBI:49883"/>
    </cofactor>
</comment>
<feature type="non-terminal residue" evidence="11">
    <location>
        <position position="226"/>
    </location>
</feature>
<sequence>MTNEEKQTEILKLKKELNAVIIAHNYQIPEIQDISDFLGDSLELSKKVTKLDNKNIFFCGVKFMAETAKILSPEKHIYIPEIEAGCRMADMVSAKSLREFKKKYPGAKTVCYVNTTAETKTECDICCTSANAVDIVNSLDANTILFVPDSNLASYVQTKTLKKIIPYPGYCYVHNLIKKDDVEMARVLHPDAIVIVHPEAKLEASLAADYVLSTGGMVKIAKETNK</sequence>
<protein>
    <recommendedName>
        <fullName evidence="3 10">Quinolinate synthase</fullName>
        <ecNumber evidence="3 10">2.5.1.72</ecNumber>
    </recommendedName>
</protein>
<keyword evidence="8" id="KW-0408">Iron</keyword>
<dbReference type="NCBIfam" id="TIGR00550">
    <property type="entry name" value="nadA"/>
    <property type="match status" value="1"/>
</dbReference>
<dbReference type="NCBIfam" id="NF006878">
    <property type="entry name" value="PRK09375.1-2"/>
    <property type="match status" value="1"/>
</dbReference>
<dbReference type="GO" id="GO:0051539">
    <property type="term" value="F:4 iron, 4 sulfur cluster binding"/>
    <property type="evidence" value="ECO:0007669"/>
    <property type="project" value="UniProtKB-KW"/>
</dbReference>
<evidence type="ECO:0000313" key="11">
    <source>
        <dbReference type="EMBL" id="RKX65324.1"/>
    </source>
</evidence>
<evidence type="ECO:0000256" key="4">
    <source>
        <dbReference type="ARBA" id="ARBA00022485"/>
    </source>
</evidence>
<dbReference type="GO" id="GO:0046872">
    <property type="term" value="F:metal ion binding"/>
    <property type="evidence" value="ECO:0007669"/>
    <property type="project" value="UniProtKB-KW"/>
</dbReference>
<dbReference type="EMBL" id="QNBC01000097">
    <property type="protein sequence ID" value="RKX65324.1"/>
    <property type="molecule type" value="Genomic_DNA"/>
</dbReference>
<accession>A0A660S689</accession>
<evidence type="ECO:0000256" key="10">
    <source>
        <dbReference type="NCBIfam" id="TIGR00550"/>
    </source>
</evidence>